<dbReference type="GO" id="GO:0065003">
    <property type="term" value="P:protein-containing complex assembly"/>
    <property type="evidence" value="ECO:0007669"/>
    <property type="project" value="InterPro"/>
</dbReference>
<dbReference type="EMBL" id="CP041636">
    <property type="protein sequence ID" value="QDO96244.1"/>
    <property type="molecule type" value="Genomic_DNA"/>
</dbReference>
<reference evidence="8 9" key="1">
    <citation type="submission" date="2019-07" db="EMBL/GenBank/DDBJ databases">
        <title>Genome sequencing for Ferrovibrio sp. K5.</title>
        <authorList>
            <person name="Park S.-J."/>
        </authorList>
    </citation>
    <scope>NUCLEOTIDE SEQUENCE [LARGE SCALE GENOMIC DNA]</scope>
    <source>
        <strain evidence="8 9">K5</strain>
    </source>
</reference>
<organism evidence="8 9">
    <name type="scientific">Ferrovibrio terrae</name>
    <dbReference type="NCBI Taxonomy" id="2594003"/>
    <lineage>
        <taxon>Bacteria</taxon>
        <taxon>Pseudomonadati</taxon>
        <taxon>Pseudomonadota</taxon>
        <taxon>Alphaproteobacteria</taxon>
        <taxon>Rhodospirillales</taxon>
        <taxon>Rhodospirillaceae</taxon>
        <taxon>Ferrovibrio</taxon>
    </lineage>
</organism>
<dbReference type="HAMAP" id="MF_00822">
    <property type="entry name" value="UreE"/>
    <property type="match status" value="1"/>
</dbReference>
<evidence type="ECO:0000256" key="3">
    <source>
        <dbReference type="ARBA" id="ARBA00022596"/>
    </source>
</evidence>
<keyword evidence="2 5" id="KW-0963">Cytoplasm</keyword>
<comment type="subcellular location">
    <subcellularLocation>
        <location evidence="1 5">Cytoplasm</location>
    </subcellularLocation>
</comment>
<proteinExistence type="inferred from homology"/>
<keyword evidence="3 5" id="KW-0533">Nickel</keyword>
<dbReference type="Pfam" id="PF02814">
    <property type="entry name" value="UreE_N"/>
    <property type="match status" value="1"/>
</dbReference>
<dbReference type="GO" id="GO:0051082">
    <property type="term" value="F:unfolded protein binding"/>
    <property type="evidence" value="ECO:0007669"/>
    <property type="project" value="UniProtKB-UniRule"/>
</dbReference>
<dbReference type="KEGG" id="fer:FNB15_02650"/>
<evidence type="ECO:0000256" key="1">
    <source>
        <dbReference type="ARBA" id="ARBA00004496"/>
    </source>
</evidence>
<dbReference type="RefSeq" id="WP_144067225.1">
    <property type="nucleotide sequence ID" value="NZ_CP041636.1"/>
</dbReference>
<feature type="compositionally biased region" description="Basic and acidic residues" evidence="6">
    <location>
        <begin position="174"/>
        <end position="193"/>
    </location>
</feature>
<evidence type="ECO:0000256" key="5">
    <source>
        <dbReference type="HAMAP-Rule" id="MF_00822"/>
    </source>
</evidence>
<keyword evidence="4 5" id="KW-0143">Chaperone</keyword>
<dbReference type="SUPFAM" id="SSF69737">
    <property type="entry name" value="Urease metallochaperone UreE, C-terminal domain"/>
    <property type="match status" value="1"/>
</dbReference>
<dbReference type="InterPro" id="IPR036118">
    <property type="entry name" value="UreE_N_sf"/>
</dbReference>
<dbReference type="GO" id="GO:0006457">
    <property type="term" value="P:protein folding"/>
    <property type="evidence" value="ECO:0007669"/>
    <property type="project" value="InterPro"/>
</dbReference>
<dbReference type="CDD" id="cd00571">
    <property type="entry name" value="UreE"/>
    <property type="match status" value="1"/>
</dbReference>
<dbReference type="GO" id="GO:0016151">
    <property type="term" value="F:nickel cation binding"/>
    <property type="evidence" value="ECO:0007669"/>
    <property type="project" value="UniProtKB-UniRule"/>
</dbReference>
<dbReference type="InterPro" id="IPR012406">
    <property type="entry name" value="UreE"/>
</dbReference>
<evidence type="ECO:0000256" key="4">
    <source>
        <dbReference type="ARBA" id="ARBA00023186"/>
    </source>
</evidence>
<sequence>MLKAISVTPAGHWPAPERRATVTLAHHDRHRRRIRLTADDGSTFLLDLSEATVLRHGDGLKLESGGYIEVQAAPEPLIEVRAASAQLLARLAWHLGNRHLPAEIHADCILIRDDHVIVDMLKGLGAEVKAVDAPFDPEGGAYGQHNHDPSHPYGLGSRYGKQEHSHGGHSHVYPHADDPGHEHDHYHDHDHKH</sequence>
<dbReference type="Proteomes" id="UP000317496">
    <property type="component" value="Chromosome"/>
</dbReference>
<evidence type="ECO:0000256" key="2">
    <source>
        <dbReference type="ARBA" id="ARBA00022490"/>
    </source>
</evidence>
<protein>
    <recommendedName>
        <fullName evidence="5">Urease accessory protein UreE</fullName>
    </recommendedName>
</protein>
<dbReference type="AlphaFoldDB" id="A0A516GXH9"/>
<dbReference type="GO" id="GO:0019627">
    <property type="term" value="P:urea metabolic process"/>
    <property type="evidence" value="ECO:0007669"/>
    <property type="project" value="InterPro"/>
</dbReference>
<evidence type="ECO:0000256" key="6">
    <source>
        <dbReference type="SAM" id="MobiDB-lite"/>
    </source>
</evidence>
<accession>A0A516GXH9</accession>
<dbReference type="OrthoDB" id="9802215at2"/>
<gene>
    <name evidence="5" type="primary">ureE</name>
    <name evidence="8" type="ORF">FNB15_02650</name>
</gene>
<dbReference type="SMART" id="SM00988">
    <property type="entry name" value="UreE_N"/>
    <property type="match status" value="1"/>
</dbReference>
<dbReference type="Pfam" id="PF05194">
    <property type="entry name" value="UreE_C"/>
    <property type="match status" value="1"/>
</dbReference>
<dbReference type="InterPro" id="IPR007864">
    <property type="entry name" value="UreE_C_dom"/>
</dbReference>
<dbReference type="GO" id="GO:0005737">
    <property type="term" value="C:cytoplasm"/>
    <property type="evidence" value="ECO:0007669"/>
    <property type="project" value="UniProtKB-SubCell"/>
</dbReference>
<dbReference type="Gene3D" id="2.60.260.20">
    <property type="entry name" value="Urease metallochaperone UreE, N-terminal domain"/>
    <property type="match status" value="1"/>
</dbReference>
<dbReference type="SUPFAM" id="SSF69287">
    <property type="entry name" value="Urease metallochaperone UreE, N-terminal domain"/>
    <property type="match status" value="1"/>
</dbReference>
<evidence type="ECO:0000313" key="9">
    <source>
        <dbReference type="Proteomes" id="UP000317496"/>
    </source>
</evidence>
<evidence type="ECO:0000259" key="7">
    <source>
        <dbReference type="SMART" id="SM00988"/>
    </source>
</evidence>
<name>A0A516GXH9_9PROT</name>
<evidence type="ECO:0000313" key="8">
    <source>
        <dbReference type="EMBL" id="QDO96244.1"/>
    </source>
</evidence>
<feature type="region of interest" description="Disordered" evidence="6">
    <location>
        <begin position="137"/>
        <end position="193"/>
    </location>
</feature>
<keyword evidence="9" id="KW-1185">Reference proteome</keyword>
<dbReference type="InterPro" id="IPR004029">
    <property type="entry name" value="UreE_N"/>
</dbReference>
<feature type="domain" description="UreE urease accessory N-terminal" evidence="7">
    <location>
        <begin position="1"/>
        <end position="68"/>
    </location>
</feature>
<dbReference type="Gene3D" id="3.30.70.790">
    <property type="entry name" value="UreE, C-terminal domain"/>
    <property type="match status" value="1"/>
</dbReference>
<comment type="similarity">
    <text evidence="5">Belongs to the UreE family.</text>
</comment>
<comment type="function">
    <text evidence="5">Involved in urease metallocenter assembly. Binds nickel. Probably functions as a nickel donor during metallocenter assembly.</text>
</comment>